<accession>A0ABD3ZX98</accession>
<dbReference type="EMBL" id="JSXS01000020">
    <property type="protein sequence ID" value="KIL32759.1"/>
    <property type="molecule type" value="Genomic_DNA"/>
</dbReference>
<proteinExistence type="predicted"/>
<protein>
    <submittedName>
        <fullName evidence="2">Uncharacterized protein</fullName>
    </submittedName>
</protein>
<name>A0ABD3ZX98_BACIU</name>
<dbReference type="AlphaFoldDB" id="A0ABD3ZX98"/>
<keyword evidence="1" id="KW-1133">Transmembrane helix</keyword>
<reference evidence="2 3" key="1">
    <citation type="submission" date="2014-11" db="EMBL/GenBank/DDBJ databases">
        <title>Draft Genome Sequences of Nine Bacillus subtilis Strains that Form Spores with High Heat-Resistance.</title>
        <authorList>
            <person name="Krawcyk A.O."/>
            <person name="Berendsen E.M."/>
            <person name="de Jong A."/>
            <person name="Holsappel S."/>
            <person name="Eijlander R.T."/>
            <person name="Wells-Bennik M."/>
            <person name="Kuipers O.P."/>
        </authorList>
    </citation>
    <scope>NUCLEOTIDE SEQUENCE [LARGE SCALE GENOMIC DNA]</scope>
    <source>
        <strain evidence="2 3">B4067</strain>
    </source>
</reference>
<evidence type="ECO:0000313" key="3">
    <source>
        <dbReference type="Proteomes" id="UP000031970"/>
    </source>
</evidence>
<feature type="transmembrane region" description="Helical" evidence="1">
    <location>
        <begin position="29"/>
        <end position="55"/>
    </location>
</feature>
<evidence type="ECO:0000256" key="1">
    <source>
        <dbReference type="SAM" id="Phobius"/>
    </source>
</evidence>
<gene>
    <name evidence="2" type="ORF">B4067_2976</name>
</gene>
<organism evidence="2 3">
    <name type="scientific">Bacillus subtilis subsp. subtilis</name>
    <dbReference type="NCBI Taxonomy" id="135461"/>
    <lineage>
        <taxon>Bacteria</taxon>
        <taxon>Bacillati</taxon>
        <taxon>Bacillota</taxon>
        <taxon>Bacilli</taxon>
        <taxon>Bacillales</taxon>
        <taxon>Bacillaceae</taxon>
        <taxon>Bacillus</taxon>
    </lineage>
</organism>
<evidence type="ECO:0000313" key="2">
    <source>
        <dbReference type="EMBL" id="KIL32759.1"/>
    </source>
</evidence>
<keyword evidence="1" id="KW-0472">Membrane</keyword>
<dbReference type="Proteomes" id="UP000031970">
    <property type="component" value="Unassembled WGS sequence"/>
</dbReference>
<sequence length="67" mass="7638">MTSSKKGSHSFLLLGMADSWKKTPLLVPPLMIVTFVLTIVIILILKVVFFMFFSVEGKKIKIKYKFS</sequence>
<keyword evidence="1" id="KW-0812">Transmembrane</keyword>
<comment type="caution">
    <text evidence="2">The sequence shown here is derived from an EMBL/GenBank/DDBJ whole genome shotgun (WGS) entry which is preliminary data.</text>
</comment>